<accession>A0A7J7CST5</accession>
<evidence type="ECO:0000313" key="2">
    <source>
        <dbReference type="EMBL" id="KAF5737177.1"/>
    </source>
</evidence>
<evidence type="ECO:0000256" key="1">
    <source>
        <dbReference type="SAM" id="MobiDB-lite"/>
    </source>
</evidence>
<organism evidence="2 3">
    <name type="scientific">Tripterygium wilfordii</name>
    <name type="common">Thunder God vine</name>
    <dbReference type="NCBI Taxonomy" id="458696"/>
    <lineage>
        <taxon>Eukaryota</taxon>
        <taxon>Viridiplantae</taxon>
        <taxon>Streptophyta</taxon>
        <taxon>Embryophyta</taxon>
        <taxon>Tracheophyta</taxon>
        <taxon>Spermatophyta</taxon>
        <taxon>Magnoliopsida</taxon>
        <taxon>eudicotyledons</taxon>
        <taxon>Gunneridae</taxon>
        <taxon>Pentapetalae</taxon>
        <taxon>rosids</taxon>
        <taxon>fabids</taxon>
        <taxon>Celastrales</taxon>
        <taxon>Celastraceae</taxon>
        <taxon>Tripterygium</taxon>
    </lineage>
</organism>
<reference evidence="2 3" key="1">
    <citation type="journal article" date="2020" name="Nat. Commun.">
        <title>Genome of Tripterygium wilfordii and identification of cytochrome P450 involved in triptolide biosynthesis.</title>
        <authorList>
            <person name="Tu L."/>
            <person name="Su P."/>
            <person name="Zhang Z."/>
            <person name="Gao L."/>
            <person name="Wang J."/>
            <person name="Hu T."/>
            <person name="Zhou J."/>
            <person name="Zhang Y."/>
            <person name="Zhao Y."/>
            <person name="Liu Y."/>
            <person name="Song Y."/>
            <person name="Tong Y."/>
            <person name="Lu Y."/>
            <person name="Yang J."/>
            <person name="Xu C."/>
            <person name="Jia M."/>
            <person name="Peters R.J."/>
            <person name="Huang L."/>
            <person name="Gao W."/>
        </authorList>
    </citation>
    <scope>NUCLEOTIDE SEQUENCE [LARGE SCALE GENOMIC DNA]</scope>
    <source>
        <strain evidence="3">cv. XIE 37</strain>
        <tissue evidence="2">Leaf</tissue>
    </source>
</reference>
<gene>
    <name evidence="2" type="ORF">HS088_TW13G00055</name>
</gene>
<protein>
    <submittedName>
        <fullName evidence="2">Uncharacterized protein</fullName>
    </submittedName>
</protein>
<proteinExistence type="predicted"/>
<dbReference type="EMBL" id="JAAARO010000013">
    <property type="protein sequence ID" value="KAF5737177.1"/>
    <property type="molecule type" value="Genomic_DNA"/>
</dbReference>
<dbReference type="AlphaFoldDB" id="A0A7J7CST5"/>
<keyword evidence="3" id="KW-1185">Reference proteome</keyword>
<feature type="region of interest" description="Disordered" evidence="1">
    <location>
        <begin position="1"/>
        <end position="26"/>
    </location>
</feature>
<dbReference type="Proteomes" id="UP000593562">
    <property type="component" value="Unassembled WGS sequence"/>
</dbReference>
<dbReference type="InParanoid" id="A0A7J7CST5"/>
<feature type="region of interest" description="Disordered" evidence="1">
    <location>
        <begin position="38"/>
        <end position="64"/>
    </location>
</feature>
<comment type="caution">
    <text evidence="2">The sequence shown here is derived from an EMBL/GenBank/DDBJ whole genome shotgun (WGS) entry which is preliminary data.</text>
</comment>
<sequence length="139" mass="15594">MSSEVGPYPTPQRESDGSNPPNPVQWQVFVDDPKLLQQPLSQDNAPHSVRTRNGQPNKKAAQVTSNVDTWDFGTDYFDSNLTASSHVRDLVANKILFRALASPTLRRPNQQLNLLDGLVSNAFWEYNMPCLIFEFCASD</sequence>
<name>A0A7J7CST5_TRIWF</name>
<evidence type="ECO:0000313" key="3">
    <source>
        <dbReference type="Proteomes" id="UP000593562"/>
    </source>
</evidence>